<organism evidence="1 2">
    <name type="scientific">Cardiobacterium hominis (strain ATCC 15826 / DSM 8339 / NCTC 10426 / 6573)</name>
    <dbReference type="NCBI Taxonomy" id="638300"/>
    <lineage>
        <taxon>Bacteria</taxon>
        <taxon>Pseudomonadati</taxon>
        <taxon>Pseudomonadota</taxon>
        <taxon>Gammaproteobacteria</taxon>
        <taxon>Cardiobacteriales</taxon>
        <taxon>Cardiobacteriaceae</taxon>
        <taxon>Cardiobacterium</taxon>
    </lineage>
</organism>
<evidence type="ECO:0000313" key="1">
    <source>
        <dbReference type="EMBL" id="EEV88403.1"/>
    </source>
</evidence>
<dbReference type="Proteomes" id="UP000004870">
    <property type="component" value="Unassembled WGS sequence"/>
</dbReference>
<comment type="caution">
    <text evidence="1">The sequence shown here is derived from an EMBL/GenBank/DDBJ whole genome shotgun (WGS) entry which is preliminary data.</text>
</comment>
<proteinExistence type="predicted"/>
<dbReference type="AlphaFoldDB" id="C8NAD3"/>
<accession>C8NAD3</accession>
<sequence>SNVCPRGRGAYLLKCKHALTLPHRGRGYIGGLLALVTIRDAKRVAFPRFCTAYEKGKCRRWAAFLWDAGVEGDAAVGAFGAEVA</sequence>
<name>C8NAD3_CARH6</name>
<feature type="non-terminal residue" evidence="1">
    <location>
        <position position="1"/>
    </location>
</feature>
<protein>
    <submittedName>
        <fullName evidence="1">Uncharacterized protein</fullName>
    </submittedName>
</protein>
<evidence type="ECO:0000313" key="2">
    <source>
        <dbReference type="Proteomes" id="UP000004870"/>
    </source>
</evidence>
<gene>
    <name evidence="1" type="ORF">HMPREF0198_1461</name>
</gene>
<reference evidence="1 2" key="1">
    <citation type="submission" date="2009-08" db="EMBL/GenBank/DDBJ databases">
        <authorList>
            <person name="Qin X."/>
            <person name="Bachman B."/>
            <person name="Battles P."/>
            <person name="Bell A."/>
            <person name="Bess C."/>
            <person name="Bickham C."/>
            <person name="Chaboub L."/>
            <person name="Chen D."/>
            <person name="Coyle M."/>
            <person name="Deiros D.R."/>
            <person name="Dinh H."/>
            <person name="Forbes L."/>
            <person name="Fowler G."/>
            <person name="Francisco L."/>
            <person name="Fu Q."/>
            <person name="Gubbala S."/>
            <person name="Hale W."/>
            <person name="Han Y."/>
            <person name="Hemphill L."/>
            <person name="Highlander S.K."/>
            <person name="Hirani K."/>
            <person name="Hogues M."/>
            <person name="Jackson L."/>
            <person name="Jakkamsetti A."/>
            <person name="Javaid M."/>
            <person name="Jiang H."/>
            <person name="Korchina V."/>
            <person name="Kovar C."/>
            <person name="Lara F."/>
            <person name="Lee S."/>
            <person name="Mata R."/>
            <person name="Mathew T."/>
            <person name="Moen C."/>
            <person name="Morales K."/>
            <person name="Munidasa M."/>
            <person name="Nazareth L."/>
            <person name="Ngo R."/>
            <person name="Nguyen L."/>
            <person name="Okwuonu G."/>
            <person name="Ongeri F."/>
            <person name="Patil S."/>
            <person name="Petrosino J."/>
            <person name="Pham C."/>
            <person name="Pham P."/>
            <person name="Pu L.-L."/>
            <person name="Puazo M."/>
            <person name="Raj R."/>
            <person name="Reid J."/>
            <person name="Rouhana J."/>
            <person name="Saada N."/>
            <person name="Shang Y."/>
            <person name="Simmons D."/>
            <person name="Thornton R."/>
            <person name="Warren J."/>
            <person name="Weissenberger G."/>
            <person name="Zhang J."/>
            <person name="Zhang L."/>
            <person name="Zhou C."/>
            <person name="Zhu D."/>
            <person name="Muzny D."/>
            <person name="Worley K."/>
            <person name="Gibbs R."/>
        </authorList>
    </citation>
    <scope>NUCLEOTIDE SEQUENCE [LARGE SCALE GENOMIC DNA]</scope>
    <source>
        <strain evidence="2">ATCC 15826 / DSM 8339 / NCTC 10426 / 6573</strain>
    </source>
</reference>
<dbReference type="EMBL" id="ACKY01000073">
    <property type="protein sequence ID" value="EEV88403.1"/>
    <property type="molecule type" value="Genomic_DNA"/>
</dbReference>
<keyword evidence="2" id="KW-1185">Reference proteome</keyword>
<dbReference type="HOGENOM" id="CLU_2517687_0_0_6"/>